<evidence type="ECO:0000313" key="3">
    <source>
        <dbReference type="Proteomes" id="UP000233458"/>
    </source>
</evidence>
<accession>A0ABN5FFN5</accession>
<dbReference type="Proteomes" id="UP000233458">
    <property type="component" value="Chromosome"/>
</dbReference>
<feature type="transmembrane region" description="Helical" evidence="1">
    <location>
        <begin position="12"/>
        <end position="34"/>
    </location>
</feature>
<evidence type="ECO:0000313" key="2">
    <source>
        <dbReference type="EMBL" id="AUG53921.1"/>
    </source>
</evidence>
<keyword evidence="1" id="KW-1133">Transmembrane helix</keyword>
<gene>
    <name evidence="2" type="ORF">CSC3H3_15250</name>
</gene>
<sequence length="213" mass="23990">MFFCWIESHPTFVGATASLLVGLAAIGGGALAYFGARAQANATEEHTKSQERQHAERRREQETSYVIAISVEITDIITRIVSIRRSIVQDAKVSRRHARLLQNPIIFNHKPDGVAFFPNECAHMVVRFYNIVDTQKIAIQEDTARLAPGQAIELSKEFAKEHGHALAVIVKTGLLITDKIAEIQDFMPDYEDWKKFILTECPIDDIKTDIDEK</sequence>
<evidence type="ECO:0000256" key="1">
    <source>
        <dbReference type="SAM" id="Phobius"/>
    </source>
</evidence>
<keyword evidence="1" id="KW-0812">Transmembrane</keyword>
<organism evidence="2 3">
    <name type="scientific">Thalassospira marina</name>
    <dbReference type="NCBI Taxonomy" id="2048283"/>
    <lineage>
        <taxon>Bacteria</taxon>
        <taxon>Pseudomonadati</taxon>
        <taxon>Pseudomonadota</taxon>
        <taxon>Alphaproteobacteria</taxon>
        <taxon>Rhodospirillales</taxon>
        <taxon>Thalassospiraceae</taxon>
        <taxon>Thalassospira</taxon>
    </lineage>
</organism>
<proteinExistence type="predicted"/>
<keyword evidence="1" id="KW-0472">Membrane</keyword>
<name>A0ABN5FFN5_9PROT</name>
<protein>
    <submittedName>
        <fullName evidence="2">Uncharacterized protein</fullName>
    </submittedName>
</protein>
<dbReference type="RefSeq" id="WP_101285387.1">
    <property type="nucleotide sequence ID" value="NZ_CP024199.1"/>
</dbReference>
<keyword evidence="3" id="KW-1185">Reference proteome</keyword>
<dbReference type="EMBL" id="CP024199">
    <property type="protein sequence ID" value="AUG53921.1"/>
    <property type="molecule type" value="Genomic_DNA"/>
</dbReference>
<reference evidence="2 3" key="1">
    <citation type="submission" date="2017-10" db="EMBL/GenBank/DDBJ databases">
        <title>Biodiversity and function of Thalassospira species in the particle-attached aromatic-hydrocarbon-degrading consortia from the surface seawater of the China South Sea.</title>
        <authorList>
            <person name="Dong C."/>
            <person name="Liu R."/>
            <person name="Shao Z."/>
        </authorList>
    </citation>
    <scope>NUCLEOTIDE SEQUENCE [LARGE SCALE GENOMIC DNA]</scope>
    <source>
        <strain evidence="2 3">CSC3H3</strain>
    </source>
</reference>